<accession>F2AP25</accession>
<proteinExistence type="predicted"/>
<gene>
    <name evidence="1" type="ORF">RBWH47_03045</name>
</gene>
<evidence type="ECO:0000313" key="2">
    <source>
        <dbReference type="Proteomes" id="UP000006222"/>
    </source>
</evidence>
<organism evidence="1 2">
    <name type="scientific">Rhodopirellula baltica WH47</name>
    <dbReference type="NCBI Taxonomy" id="991778"/>
    <lineage>
        <taxon>Bacteria</taxon>
        <taxon>Pseudomonadati</taxon>
        <taxon>Planctomycetota</taxon>
        <taxon>Planctomycetia</taxon>
        <taxon>Pirellulales</taxon>
        <taxon>Pirellulaceae</taxon>
        <taxon>Rhodopirellula</taxon>
    </lineage>
</organism>
<name>F2AP25_RHOBT</name>
<dbReference type="AlphaFoldDB" id="F2AP25"/>
<reference evidence="1 2" key="1">
    <citation type="journal article" date="2013" name="Mar. Genomics">
        <title>Expression of sulfatases in Rhodopirellula baltica and the diversity of sulfatases in the genus Rhodopirellula.</title>
        <authorList>
            <person name="Wegner C.E."/>
            <person name="Richter-Heitmann T."/>
            <person name="Klindworth A."/>
            <person name="Klockow C."/>
            <person name="Richter M."/>
            <person name="Achstetter T."/>
            <person name="Glockner F.O."/>
            <person name="Harder J."/>
        </authorList>
    </citation>
    <scope>NUCLEOTIDE SEQUENCE [LARGE SCALE GENOMIC DNA]</scope>
    <source>
        <strain evidence="1 2">WH47</strain>
    </source>
</reference>
<comment type="caution">
    <text evidence="1">The sequence shown here is derived from an EMBL/GenBank/DDBJ whole genome shotgun (WGS) entry which is preliminary data.</text>
</comment>
<dbReference type="EMBL" id="AFAR01000077">
    <property type="protein sequence ID" value="EGF28586.1"/>
    <property type="molecule type" value="Genomic_DNA"/>
</dbReference>
<dbReference type="Proteomes" id="UP000006222">
    <property type="component" value="Unassembled WGS sequence"/>
</dbReference>
<sequence>MLRWPSHFLWVIGVGLVGPKNPIRYLNQSFPKFFHTAHPETPC</sequence>
<evidence type="ECO:0000313" key="1">
    <source>
        <dbReference type="EMBL" id="EGF28586.1"/>
    </source>
</evidence>
<dbReference type="PATRIC" id="fig|991778.3.peg.1524"/>
<protein>
    <submittedName>
        <fullName evidence="1">Uncharacterized protein</fullName>
    </submittedName>
</protein>